<dbReference type="Gene3D" id="3.40.930.10">
    <property type="entry name" value="Mannitol-specific EII, Chain A"/>
    <property type="match status" value="1"/>
</dbReference>
<dbReference type="GO" id="GO:0005886">
    <property type="term" value="C:plasma membrane"/>
    <property type="evidence" value="ECO:0007669"/>
    <property type="project" value="UniProtKB-SubCell"/>
</dbReference>
<dbReference type="NCBIfam" id="NF011663">
    <property type="entry name" value="PRK15083.1"/>
    <property type="match status" value="1"/>
</dbReference>
<evidence type="ECO:0000256" key="12">
    <source>
        <dbReference type="ARBA" id="ARBA00022553"/>
    </source>
</evidence>
<dbReference type="InterPro" id="IPR029503">
    <property type="entry name" value="PTS_EIIB_mannitol"/>
</dbReference>
<dbReference type="InterPro" id="IPR050893">
    <property type="entry name" value="Sugar_PTS"/>
</dbReference>
<feature type="transmembrane region" description="Helical" evidence="25">
    <location>
        <begin position="351"/>
        <end position="374"/>
    </location>
</feature>
<feature type="domain" description="PTS EIIA type-2" evidence="26">
    <location>
        <begin position="527"/>
        <end position="666"/>
    </location>
</feature>
<comment type="subcellular location">
    <subcellularLocation>
        <location evidence="3">Cell inner membrane</location>
        <topology evidence="3">Multi-pass membrane protein</topology>
    </subcellularLocation>
</comment>
<keyword evidence="19 25" id="KW-0472">Membrane</keyword>
<evidence type="ECO:0000256" key="2">
    <source>
        <dbReference type="ARBA" id="ARBA00002434"/>
    </source>
</evidence>
<evidence type="ECO:0000256" key="6">
    <source>
        <dbReference type="ARBA" id="ARBA00014783"/>
    </source>
</evidence>
<evidence type="ECO:0000256" key="23">
    <source>
        <dbReference type="ARBA" id="ARBA00030962"/>
    </source>
</evidence>
<evidence type="ECO:0000256" key="4">
    <source>
        <dbReference type="ARBA" id="ARBA00011738"/>
    </source>
</evidence>
<dbReference type="Pfam" id="PF02302">
    <property type="entry name" value="PTS_IIB"/>
    <property type="match status" value="1"/>
</dbReference>
<dbReference type="GO" id="GO:0009401">
    <property type="term" value="P:phosphoenolpyruvate-dependent sugar phosphotransferase system"/>
    <property type="evidence" value="ECO:0007669"/>
    <property type="project" value="UniProtKB-KW"/>
</dbReference>
<evidence type="ECO:0000256" key="13">
    <source>
        <dbReference type="ARBA" id="ARBA00022597"/>
    </source>
</evidence>
<evidence type="ECO:0000256" key="21">
    <source>
        <dbReference type="ARBA" id="ARBA00030684"/>
    </source>
</evidence>
<evidence type="ECO:0000256" key="5">
    <source>
        <dbReference type="ARBA" id="ARBA00011909"/>
    </source>
</evidence>
<evidence type="ECO:0000256" key="25">
    <source>
        <dbReference type="SAM" id="Phobius"/>
    </source>
</evidence>
<accession>A0A1H0EN94</accession>
<evidence type="ECO:0000256" key="1">
    <source>
        <dbReference type="ARBA" id="ARBA00001655"/>
    </source>
</evidence>
<evidence type="ECO:0000256" key="19">
    <source>
        <dbReference type="ARBA" id="ARBA00023136"/>
    </source>
</evidence>
<evidence type="ECO:0000256" key="9">
    <source>
        <dbReference type="ARBA" id="ARBA00022448"/>
    </source>
</evidence>
<dbReference type="SUPFAM" id="SSF55804">
    <property type="entry name" value="Phoshotransferase/anion transport protein"/>
    <property type="match status" value="1"/>
</dbReference>
<keyword evidence="12" id="KW-0597">Phosphoprotein</keyword>
<dbReference type="PANTHER" id="PTHR30181">
    <property type="entry name" value="MANNITOL PERMEASE IIC COMPONENT"/>
    <property type="match status" value="1"/>
</dbReference>
<evidence type="ECO:0000259" key="27">
    <source>
        <dbReference type="PROSITE" id="PS51099"/>
    </source>
</evidence>
<evidence type="ECO:0000256" key="14">
    <source>
        <dbReference type="ARBA" id="ARBA00022679"/>
    </source>
</evidence>
<keyword evidence="13" id="KW-0762">Sugar transport</keyword>
<dbReference type="InterPro" id="IPR002178">
    <property type="entry name" value="PTS_EIIA_type-2_dom"/>
</dbReference>
<gene>
    <name evidence="29" type="ORF">SAMN05660199_00804</name>
</gene>
<evidence type="ECO:0000259" key="26">
    <source>
        <dbReference type="PROSITE" id="PS51094"/>
    </source>
</evidence>
<dbReference type="EMBL" id="FNIR01000002">
    <property type="protein sequence ID" value="SDN83820.1"/>
    <property type="molecule type" value="Genomic_DNA"/>
</dbReference>
<evidence type="ECO:0000256" key="20">
    <source>
        <dbReference type="ARBA" id="ARBA00029908"/>
    </source>
</evidence>
<keyword evidence="17" id="KW-0418">Kinase</keyword>
<keyword evidence="15" id="KW-0598">Phosphotransferase system</keyword>
<keyword evidence="9" id="KW-0813">Transport</keyword>
<dbReference type="CDD" id="cd05567">
    <property type="entry name" value="PTS_IIB_mannitol"/>
    <property type="match status" value="1"/>
</dbReference>
<dbReference type="InterPro" id="IPR013011">
    <property type="entry name" value="PTS_EIIB_2"/>
</dbReference>
<dbReference type="Pfam" id="PF02378">
    <property type="entry name" value="PTS_EIIC"/>
    <property type="match status" value="1"/>
</dbReference>
<feature type="transmembrane region" description="Helical" evidence="25">
    <location>
        <begin position="119"/>
        <end position="143"/>
    </location>
</feature>
<evidence type="ECO:0000256" key="17">
    <source>
        <dbReference type="ARBA" id="ARBA00022777"/>
    </source>
</evidence>
<dbReference type="InterPro" id="IPR013014">
    <property type="entry name" value="PTS_EIIC_2"/>
</dbReference>
<dbReference type="Gene3D" id="3.40.50.2300">
    <property type="match status" value="1"/>
</dbReference>
<dbReference type="PROSITE" id="PS51104">
    <property type="entry name" value="PTS_EIIC_TYPE_2"/>
    <property type="match status" value="1"/>
</dbReference>
<dbReference type="InterPro" id="IPR036095">
    <property type="entry name" value="PTS_EIIB-like_sf"/>
</dbReference>
<dbReference type="Pfam" id="PF00359">
    <property type="entry name" value="PTS_EIIA_2"/>
    <property type="match status" value="1"/>
</dbReference>
<evidence type="ECO:0000256" key="15">
    <source>
        <dbReference type="ARBA" id="ARBA00022683"/>
    </source>
</evidence>
<evidence type="ECO:0000313" key="30">
    <source>
        <dbReference type="Proteomes" id="UP000199088"/>
    </source>
</evidence>
<keyword evidence="14" id="KW-0808">Transferase</keyword>
<dbReference type="PANTHER" id="PTHR30181:SF2">
    <property type="entry name" value="PTS SYSTEM MANNITOL-SPECIFIC EIICBA COMPONENT"/>
    <property type="match status" value="1"/>
</dbReference>
<keyword evidence="30" id="KW-1185">Reference proteome</keyword>
<dbReference type="GO" id="GO:0090563">
    <property type="term" value="F:protein-phosphocysteine-sugar phosphotransferase activity"/>
    <property type="evidence" value="ECO:0007669"/>
    <property type="project" value="TreeGrafter"/>
</dbReference>
<evidence type="ECO:0000256" key="18">
    <source>
        <dbReference type="ARBA" id="ARBA00022989"/>
    </source>
</evidence>
<dbReference type="RefSeq" id="WP_091240106.1">
    <property type="nucleotide sequence ID" value="NZ_FNIR01000002.1"/>
</dbReference>
<evidence type="ECO:0000256" key="11">
    <source>
        <dbReference type="ARBA" id="ARBA00022519"/>
    </source>
</evidence>
<dbReference type="GO" id="GO:0016301">
    <property type="term" value="F:kinase activity"/>
    <property type="evidence" value="ECO:0007669"/>
    <property type="project" value="UniProtKB-KW"/>
</dbReference>
<keyword evidence="11" id="KW-0997">Cell inner membrane</keyword>
<dbReference type="InterPro" id="IPR003501">
    <property type="entry name" value="PTS_EIIB_2/3"/>
</dbReference>
<comment type="function">
    <text evidence="2">The phosphoenolpyruvate-dependent sugar phosphotransferase system (sugar PTS), a major carbohydrate active transport system, catalyzes the phosphorylation of incoming sugar substrates concomitantly with their translocation across the cell membrane. The enzyme II CmtAB PTS system is involved in D-mannitol transport.</text>
</comment>
<evidence type="ECO:0000256" key="16">
    <source>
        <dbReference type="ARBA" id="ARBA00022692"/>
    </source>
</evidence>
<dbReference type="PROSITE" id="PS51099">
    <property type="entry name" value="PTS_EIIB_TYPE_2"/>
    <property type="match status" value="1"/>
</dbReference>
<reference evidence="30" key="1">
    <citation type="submission" date="2016-10" db="EMBL/GenBank/DDBJ databases">
        <authorList>
            <person name="Varghese N."/>
            <person name="Submissions S."/>
        </authorList>
    </citation>
    <scope>NUCLEOTIDE SEQUENCE [LARGE SCALE GENOMIC DNA]</scope>
    <source>
        <strain evidence="30">DSM 45843</strain>
    </source>
</reference>
<evidence type="ECO:0000256" key="8">
    <source>
        <dbReference type="ARBA" id="ARBA00021825"/>
    </source>
</evidence>
<proteinExistence type="predicted"/>
<feature type="transmembrane region" description="Helical" evidence="25">
    <location>
        <begin position="87"/>
        <end position="107"/>
    </location>
</feature>
<organism evidence="29 30">
    <name type="scientific">Klenkia soli</name>
    <dbReference type="NCBI Taxonomy" id="1052260"/>
    <lineage>
        <taxon>Bacteria</taxon>
        <taxon>Bacillati</taxon>
        <taxon>Actinomycetota</taxon>
        <taxon>Actinomycetes</taxon>
        <taxon>Geodermatophilales</taxon>
        <taxon>Geodermatophilaceae</taxon>
        <taxon>Klenkia</taxon>
    </lineage>
</organism>
<dbReference type="PROSITE" id="PS00372">
    <property type="entry name" value="PTS_EIIA_TYPE_2_HIS"/>
    <property type="match status" value="1"/>
</dbReference>
<dbReference type="InterPro" id="IPR016152">
    <property type="entry name" value="PTrfase/Anion_transptr"/>
</dbReference>
<dbReference type="Proteomes" id="UP000199088">
    <property type="component" value="Unassembled WGS sequence"/>
</dbReference>
<protein>
    <recommendedName>
        <fullName evidence="6">Mannitol-specific phosphotransferase enzyme IIA component</fullName>
        <ecNumber evidence="5">2.7.1.197</ecNumber>
    </recommendedName>
    <alternativeName>
        <fullName evidence="22">EIIA</fullName>
    </alternativeName>
    <alternativeName>
        <fullName evidence="24">EIICB-Mtl</fullName>
    </alternativeName>
    <alternativeName>
        <fullName evidence="21">EIICBA-Mtl</fullName>
    </alternativeName>
    <alternativeName>
        <fullName evidence="23">EIII</fullName>
    </alternativeName>
    <alternativeName>
        <fullName evidence="20">PTS system mannitol-specific EIIA component</fullName>
    </alternativeName>
    <alternativeName>
        <fullName evidence="8">PTS system mannitol-specific EIICB component</fullName>
    </alternativeName>
    <alternativeName>
        <fullName evidence="7">PTS system mannitol-specific EIICBA component</fullName>
    </alternativeName>
</protein>
<feature type="domain" description="PTS EIIC type-2" evidence="28">
    <location>
        <begin position="20"/>
        <end position="375"/>
    </location>
</feature>
<keyword evidence="16 25" id="KW-0812">Transmembrane</keyword>
<dbReference type="CDD" id="cd00211">
    <property type="entry name" value="PTS_IIA_fru"/>
    <property type="match status" value="1"/>
</dbReference>
<evidence type="ECO:0000256" key="10">
    <source>
        <dbReference type="ARBA" id="ARBA00022475"/>
    </source>
</evidence>
<evidence type="ECO:0000259" key="28">
    <source>
        <dbReference type="PROSITE" id="PS51104"/>
    </source>
</evidence>
<feature type="domain" description="PTS EIIB type-2" evidence="27">
    <location>
        <begin position="418"/>
        <end position="513"/>
    </location>
</feature>
<dbReference type="SUPFAM" id="SSF52794">
    <property type="entry name" value="PTS system IIB component-like"/>
    <property type="match status" value="1"/>
</dbReference>
<dbReference type="PROSITE" id="PS51094">
    <property type="entry name" value="PTS_EIIA_TYPE_2"/>
    <property type="match status" value="1"/>
</dbReference>
<feature type="transmembrane region" description="Helical" evidence="25">
    <location>
        <begin position="20"/>
        <end position="46"/>
    </location>
</feature>
<evidence type="ECO:0000256" key="22">
    <source>
        <dbReference type="ARBA" id="ARBA00030956"/>
    </source>
</evidence>
<dbReference type="OrthoDB" id="9814222at2"/>
<comment type="subunit">
    <text evidence="4">Homodimer.</text>
</comment>
<dbReference type="AlphaFoldDB" id="A0A1H0EN94"/>
<evidence type="ECO:0000256" key="3">
    <source>
        <dbReference type="ARBA" id="ARBA00004429"/>
    </source>
</evidence>
<evidence type="ECO:0000256" key="7">
    <source>
        <dbReference type="ARBA" id="ARBA00015039"/>
    </source>
</evidence>
<dbReference type="STRING" id="1052260.SAMN05660199_00804"/>
<keyword evidence="10" id="KW-1003">Cell membrane</keyword>
<sequence length="669" mass="68770">MASSTETASRGGARLHVQRFGTFLSNMVLPNIGAFIAWGLITALFIQTGWVKLIGDAFGYDGGYGFVSVLGGWKDADGVLLDANGNVGIVGPMITYLLPLLIGYTGGRMMYNDSLRGGVVGAIATMGAITGASVPMFLGAMVMGPLGGWSMKKLDALWAHKIRPGFEMLVNNFSAGIWGGILAVVGFVVAGPFVQGFSNLASNVVDFLVERNLLPLTSIFIEPAKILFLNNAINQGILTPLGTTAAQTDGKSILFLLEANPGPGLGLLLAFAVFGRGAAKSSAPGAILIQFIGGIHEIYFPYVLAKPKLIAAVILGGMAGVATNVAFGSGLRSPASPGSIIAVWASSPPSSLLGVTASVVVAAGVCFLVASFLLKIDKSTDDGDLAAATAQMEANKGKKSSVSGMLAGSGAAASGPIRSIVFACDAGMGSSAMGASVLRKKVHGAGFTDVTVVNKAISNLTDDVDLVVSHQDLTDRARQKTPSATHVSVENFMSSPRYDEIVDLLQQQNGAGAGASAPAAAGGGVDSGLLARESIVLDASGSRDDAITRAGELLVAAGAVESSYVQAMHERETSVSTYMGNLLAIPHGTNEAKGAIRRSAISFVRFPQQVDWNGKPVEFVIGIAGAGDDHLKLLGRIAEIFTDESQVARLSAARSADDVLAVLGAMQPA</sequence>
<comment type="catalytic activity">
    <reaction evidence="1">
        <text>D-mannitol(out) + N(pros)-phospho-L-histidyl-[protein] = D-mannitol 1-phosphate(in) + L-histidyl-[protein]</text>
        <dbReference type="Rhea" id="RHEA:33363"/>
        <dbReference type="Rhea" id="RHEA-COMP:9745"/>
        <dbReference type="Rhea" id="RHEA-COMP:9746"/>
        <dbReference type="ChEBI" id="CHEBI:16899"/>
        <dbReference type="ChEBI" id="CHEBI:29979"/>
        <dbReference type="ChEBI" id="CHEBI:61381"/>
        <dbReference type="ChEBI" id="CHEBI:64837"/>
        <dbReference type="EC" id="2.7.1.197"/>
    </reaction>
</comment>
<evidence type="ECO:0000256" key="24">
    <source>
        <dbReference type="ARBA" id="ARBA00033349"/>
    </source>
</evidence>
<dbReference type="GO" id="GO:0022872">
    <property type="term" value="F:protein-N(PI)-phosphohistidine-mannitol phosphotransferase system transmembrane transporter activity"/>
    <property type="evidence" value="ECO:0007669"/>
    <property type="project" value="InterPro"/>
</dbReference>
<evidence type="ECO:0000313" key="29">
    <source>
        <dbReference type="EMBL" id="SDN83820.1"/>
    </source>
</evidence>
<feature type="transmembrane region" description="Helical" evidence="25">
    <location>
        <begin position="175"/>
        <end position="194"/>
    </location>
</feature>
<feature type="transmembrane region" description="Helical" evidence="25">
    <location>
        <begin position="309"/>
        <end position="331"/>
    </location>
</feature>
<dbReference type="EC" id="2.7.1.197" evidence="5"/>
<dbReference type="InterPro" id="IPR003352">
    <property type="entry name" value="PTS_EIIC"/>
</dbReference>
<keyword evidence="18 25" id="KW-1133">Transmembrane helix</keyword>
<name>A0A1H0EN94_9ACTN</name>